<keyword evidence="4" id="KW-1185">Reference proteome</keyword>
<dbReference type="OrthoDB" id="2987348at2"/>
<evidence type="ECO:0000256" key="1">
    <source>
        <dbReference type="ARBA" id="ARBA00022801"/>
    </source>
</evidence>
<dbReference type="Proteomes" id="UP000312032">
    <property type="component" value="Unassembled WGS sequence"/>
</dbReference>
<gene>
    <name evidence="3" type="ORF">FHE74_06710</name>
</gene>
<dbReference type="InterPro" id="IPR000073">
    <property type="entry name" value="AB_hydrolase_1"/>
</dbReference>
<proteinExistence type="predicted"/>
<dbReference type="PRINTS" id="PR00111">
    <property type="entry name" value="ABHYDROLASE"/>
</dbReference>
<dbReference type="Gene3D" id="3.40.50.1820">
    <property type="entry name" value="alpha/beta hydrolase"/>
    <property type="match status" value="1"/>
</dbReference>
<dbReference type="Pfam" id="PF00561">
    <property type="entry name" value="Abhydrolase_1"/>
    <property type="match status" value="1"/>
</dbReference>
<evidence type="ECO:0000313" key="3">
    <source>
        <dbReference type="EMBL" id="TNL97354.1"/>
    </source>
</evidence>
<evidence type="ECO:0000259" key="2">
    <source>
        <dbReference type="Pfam" id="PF00561"/>
    </source>
</evidence>
<organism evidence="3 4">
    <name type="scientific">Corynebacterium tapiri</name>
    <dbReference type="NCBI Taxonomy" id="1448266"/>
    <lineage>
        <taxon>Bacteria</taxon>
        <taxon>Bacillati</taxon>
        <taxon>Actinomycetota</taxon>
        <taxon>Actinomycetes</taxon>
        <taxon>Mycobacteriales</taxon>
        <taxon>Corynebacteriaceae</taxon>
        <taxon>Corynebacterium</taxon>
    </lineage>
</organism>
<accession>A0A5C4U303</accession>
<dbReference type="PANTHER" id="PTHR43329">
    <property type="entry name" value="EPOXIDE HYDROLASE"/>
    <property type="match status" value="1"/>
</dbReference>
<dbReference type="EMBL" id="VDHJ01000008">
    <property type="protein sequence ID" value="TNL97354.1"/>
    <property type="molecule type" value="Genomic_DNA"/>
</dbReference>
<protein>
    <submittedName>
        <fullName evidence="3">Alpha/beta hydrolase</fullName>
    </submittedName>
</protein>
<reference evidence="3 4" key="1">
    <citation type="submission" date="2019-06" db="EMBL/GenBank/DDBJ databases">
        <authorList>
            <person name="Li J."/>
        </authorList>
    </citation>
    <scope>NUCLEOTIDE SEQUENCE [LARGE SCALE GENOMIC DNA]</scope>
    <source>
        <strain evidence="3 4">LMG 28165</strain>
    </source>
</reference>
<feature type="domain" description="AB hydrolase-1" evidence="2">
    <location>
        <begin position="38"/>
        <end position="154"/>
    </location>
</feature>
<dbReference type="InterPro" id="IPR000639">
    <property type="entry name" value="Epox_hydrolase-like"/>
</dbReference>
<comment type="caution">
    <text evidence="3">The sequence shown here is derived from an EMBL/GenBank/DDBJ whole genome shotgun (WGS) entry which is preliminary data.</text>
</comment>
<dbReference type="InterPro" id="IPR029058">
    <property type="entry name" value="AB_hydrolase_fold"/>
</dbReference>
<evidence type="ECO:0000313" key="4">
    <source>
        <dbReference type="Proteomes" id="UP000312032"/>
    </source>
</evidence>
<dbReference type="AlphaFoldDB" id="A0A5C4U303"/>
<dbReference type="PRINTS" id="PR00412">
    <property type="entry name" value="EPOXHYDRLASE"/>
</dbReference>
<keyword evidence="1 3" id="KW-0378">Hydrolase</keyword>
<dbReference type="RefSeq" id="WP_139465735.1">
    <property type="nucleotide sequence ID" value="NZ_VDHJ01000008.1"/>
</dbReference>
<name>A0A5C4U303_9CORY</name>
<sequence>MASPNTVAFEGDFAHTYLYTRGIRLHVAQSGEPSGELVILLHDGFGAWFDFAHVIAPLAAQGFHVAALDLRGYGLSDKPPLGSDFSVRTLASDLAGVIPALGHESAHLVGADIGGAIGWVLATTHPHLVTSLTSISAAHPHDLRRAMRARPWDYLVLLVRQMMLRLSAPLPSHQRLLHWLAARHERLNVTPENAPSERVQSHLAQRHAGIRVDAAAGAMSRIAGLIVSYVPGSRARGQVRCPVLLLHPPQSLWPRMLRIMRTRVAEPALLAHDHIAGTKNLPHVERPEEFTQRVSDFVRSLPCPPAGSAQ</sequence>
<dbReference type="SUPFAM" id="SSF53474">
    <property type="entry name" value="alpha/beta-Hydrolases"/>
    <property type="match status" value="1"/>
</dbReference>
<dbReference type="GO" id="GO:0016787">
    <property type="term" value="F:hydrolase activity"/>
    <property type="evidence" value="ECO:0007669"/>
    <property type="project" value="UniProtKB-KW"/>
</dbReference>